<dbReference type="Pfam" id="PF02602">
    <property type="entry name" value="HEM4"/>
    <property type="match status" value="1"/>
</dbReference>
<dbReference type="EMBL" id="ML122318">
    <property type="protein sequence ID" value="RPD53618.1"/>
    <property type="molecule type" value="Genomic_DNA"/>
</dbReference>
<gene>
    <name evidence="2" type="ORF">L227DRAFT_535656</name>
</gene>
<protein>
    <submittedName>
        <fullName evidence="2">Tetrapyrrole biosynthesis, uroporphyrinogen III synthase</fullName>
    </submittedName>
</protein>
<evidence type="ECO:0000259" key="1">
    <source>
        <dbReference type="Pfam" id="PF02602"/>
    </source>
</evidence>
<dbReference type="UniPathway" id="UPA00251">
    <property type="reaction ID" value="UER00320"/>
</dbReference>
<keyword evidence="3" id="KW-1185">Reference proteome</keyword>
<evidence type="ECO:0000313" key="2">
    <source>
        <dbReference type="EMBL" id="RPD53618.1"/>
    </source>
</evidence>
<dbReference type="InterPro" id="IPR003754">
    <property type="entry name" value="4pyrrol_synth_uPrphyn_synth"/>
</dbReference>
<dbReference type="OrthoDB" id="5595751at2759"/>
<dbReference type="GO" id="GO:0006780">
    <property type="term" value="P:uroporphyrinogen III biosynthetic process"/>
    <property type="evidence" value="ECO:0007669"/>
    <property type="project" value="InterPro"/>
</dbReference>
<evidence type="ECO:0000313" key="3">
    <source>
        <dbReference type="Proteomes" id="UP000313359"/>
    </source>
</evidence>
<dbReference type="Gene3D" id="3.40.50.10090">
    <property type="match status" value="2"/>
</dbReference>
<name>A0A5C2RPR7_9APHY</name>
<dbReference type="PANTHER" id="PTHR12390">
    <property type="entry name" value="UROPORPHYRINOGEN III SYNTHASE"/>
    <property type="match status" value="1"/>
</dbReference>
<feature type="domain" description="Tetrapyrrole biosynthesis uroporphyrinogen III synthase" evidence="1">
    <location>
        <begin position="18"/>
        <end position="307"/>
    </location>
</feature>
<dbReference type="STRING" id="1328759.A0A5C2RPR7"/>
<sequence>MPGDVLLLRSPSEDGGPDKYEEAFHARGYRAVSIPVLETVHTNVEKLATIVRRAGRIEQQARDVQDRRYTGVIVTSGRACEAWRHVVEQLAWEDKGGHEGAGVGTERWSTIPFYTVGQATASALSAIHDAFPSSPYTPKDIRGATESGNSEKLAHFIVADLSSAPSGSKGRRLLYLTGDKNRDTLPSILKDAGIELDNLQVYATQGSSRFEDDLMNALEGVQALDADYDEHWWIVYFAPSSAQHVSPILSKHFDMPAAEKPDAQNAGTLRRARLAAIGPTTSAYLESELHLRVDVVAAQPNPDALVEGIASFDGIEKP</sequence>
<accession>A0A5C2RPR7</accession>
<dbReference type="PANTHER" id="PTHR12390:SF0">
    <property type="entry name" value="UROPORPHYRINOGEN-III SYNTHASE"/>
    <property type="match status" value="1"/>
</dbReference>
<dbReference type="SUPFAM" id="SSF69618">
    <property type="entry name" value="HemD-like"/>
    <property type="match status" value="1"/>
</dbReference>
<reference evidence="2" key="1">
    <citation type="journal article" date="2018" name="Genome Biol. Evol.">
        <title>Genomics and development of Lentinus tigrinus, a white-rot wood-decaying mushroom with dimorphic fruiting bodies.</title>
        <authorList>
            <person name="Wu B."/>
            <person name="Xu Z."/>
            <person name="Knudson A."/>
            <person name="Carlson A."/>
            <person name="Chen N."/>
            <person name="Kovaka S."/>
            <person name="LaButti K."/>
            <person name="Lipzen A."/>
            <person name="Pennachio C."/>
            <person name="Riley R."/>
            <person name="Schakwitz W."/>
            <person name="Umezawa K."/>
            <person name="Ohm R.A."/>
            <person name="Grigoriev I.V."/>
            <person name="Nagy L.G."/>
            <person name="Gibbons J."/>
            <person name="Hibbett D."/>
        </authorList>
    </citation>
    <scope>NUCLEOTIDE SEQUENCE [LARGE SCALE GENOMIC DNA]</scope>
    <source>
        <strain evidence="2">ALCF2SS1-6</strain>
    </source>
</reference>
<dbReference type="GO" id="GO:0006782">
    <property type="term" value="P:protoporphyrinogen IX biosynthetic process"/>
    <property type="evidence" value="ECO:0007669"/>
    <property type="project" value="UniProtKB-UniPathway"/>
</dbReference>
<dbReference type="GO" id="GO:0005829">
    <property type="term" value="C:cytosol"/>
    <property type="evidence" value="ECO:0007669"/>
    <property type="project" value="TreeGrafter"/>
</dbReference>
<dbReference type="InterPro" id="IPR039793">
    <property type="entry name" value="UROS/Hem4"/>
</dbReference>
<dbReference type="InterPro" id="IPR036108">
    <property type="entry name" value="4pyrrol_syn_uPrphyn_synt_sf"/>
</dbReference>
<dbReference type="Proteomes" id="UP000313359">
    <property type="component" value="Unassembled WGS sequence"/>
</dbReference>
<dbReference type="CDD" id="cd06578">
    <property type="entry name" value="HemD"/>
    <property type="match status" value="1"/>
</dbReference>
<proteinExistence type="predicted"/>
<dbReference type="AlphaFoldDB" id="A0A5C2RPR7"/>
<organism evidence="2 3">
    <name type="scientific">Lentinus tigrinus ALCF2SS1-6</name>
    <dbReference type="NCBI Taxonomy" id="1328759"/>
    <lineage>
        <taxon>Eukaryota</taxon>
        <taxon>Fungi</taxon>
        <taxon>Dikarya</taxon>
        <taxon>Basidiomycota</taxon>
        <taxon>Agaricomycotina</taxon>
        <taxon>Agaricomycetes</taxon>
        <taxon>Polyporales</taxon>
        <taxon>Polyporaceae</taxon>
        <taxon>Lentinus</taxon>
    </lineage>
</organism>
<dbReference type="GO" id="GO:0004852">
    <property type="term" value="F:uroporphyrinogen-III synthase activity"/>
    <property type="evidence" value="ECO:0007669"/>
    <property type="project" value="InterPro"/>
</dbReference>